<dbReference type="Proteomes" id="UP000018922">
    <property type="component" value="Chromosome I"/>
</dbReference>
<dbReference type="InterPro" id="IPR013783">
    <property type="entry name" value="Ig-like_fold"/>
</dbReference>
<organism evidence="3 4">
    <name type="scientific">Magnetospirillum gryphiswaldense (strain DSM 6361 / JCM 21280 / NBRC 15271 / MSR-1)</name>
    <dbReference type="NCBI Taxonomy" id="431944"/>
    <lineage>
        <taxon>Bacteria</taxon>
        <taxon>Pseudomonadati</taxon>
        <taxon>Pseudomonadota</taxon>
        <taxon>Alphaproteobacteria</taxon>
        <taxon>Rhodospirillales</taxon>
        <taxon>Rhodospirillaceae</taxon>
        <taxon>Magnetospirillum</taxon>
    </lineage>
</organism>
<evidence type="ECO:0000259" key="2">
    <source>
        <dbReference type="SMART" id="SM00736"/>
    </source>
</evidence>
<feature type="compositionally biased region" description="Low complexity" evidence="1">
    <location>
        <begin position="1137"/>
        <end position="1147"/>
    </location>
</feature>
<feature type="compositionally biased region" description="Pro residues" evidence="1">
    <location>
        <begin position="1148"/>
        <end position="1200"/>
    </location>
</feature>
<feature type="domain" description="Dystroglycan-type cadherin-like" evidence="2">
    <location>
        <begin position="1275"/>
        <end position="1380"/>
    </location>
</feature>
<gene>
    <name evidence="3" type="ordered locus">MGMSRv2__2631</name>
</gene>
<sequence length="1423" mass="141497">MGHVNRKRRNTPLGLMALEPRWMFDGAAFVDAAHAAPDAAAKGLIPDAPASVQVRAADPSKDGGKKEVVFIDTSVADYKTLEAAVKPGIEIEEVDGTQSGLAQIAKWAESHTGYDSISILSHGAEASVRIGTDTLTDAKLSDATVQAELAEIGHSLNDGADLLLYGCDVAKGDDGQQFITDLAAAIGADVAASGNVTGMDGDWTLEKATGSVAAGQMDAVILATFAHDLAFPLSITNMPTSGSCTFFAVTVDSAGCVYATGQFTGVINFNSGAGTATLDQAVGSAIVEKLNADGTLAWVKQFGTSNSIGNAISVDSSGNVFVAGTSGGTSSFGGVTLTNAGGNDAFAMKLNSDGTTAWAVDLGGTGADVGTGIAVDPVGKVTVTGSFSGTAGFGGTNLISAGGTDIFVTQLNADGTTAWAESIGGSSNDAATALALNSTGANVFVTGSFSGANVDFDPGAGTYNISTNGNTDIFVLKLAADGSFVWADRMGGSNGETGYGIAVDSNGGVYTTGAFNGTTAVDFNPGAGTFNLSGGSNTSFVQKLNSDGTLAWANALGGSAAFGKAIAVDGSGKVHVAGYFQNSGDFDPGAGVNTLTSAGSADIFVETFNADGTFGWVNQTGGIYAGDYGYGIAVDAAGKIYVSGVFQGAIDLNPGAGVSTGYSTNLSNGFVQKLNADGSFVWAYAPKSGGTADASSVSIDPSNNIFVGGNFTGLVDFDLTNPGTDIFSSYGGYSVYLEKLNSDATVAWTKLLGAGASSVALSGIITDSAGNFYAMGSFTGTGDFDPGVGTINLTGNNNAYVAKLDPNGNAIWAKTYGAYSAIDVAVDASSNVFISGQYIGTKDLDPGAGTQNLTSTGSGSYVLKLNPDGSFAWVTGTKTTNSSSPTKLALGPGGTLYSSGFLQGTVNFNYSGTYNLTSAGSVDGYVWKLNSDGTTAWAEVIGGTGGDYAKTLAVDGAGNAYVGGQYAATATFGPSGGTVTKTSAGGTDAFLFKLTSTGSVVWVNSMGGTGTDILGYMSLDASGNPIVAGSFAATATFGTVTKTAVGTTDSFLAGLSASDGSVTWLNQIGGAGATVSISNEAFGAAGKIVLVGSYKGTIDFDPGPGTAALTDAPSMGYVVLLSATDGSVATTTGAPVTAVATSPSTTTTPPPPPPPPPPKAAPPPPPPPPLAPAEPPPPPPAPPVIAPLPPITPSAPPPGTDAPKGPAVVIGGPGGAGVGAGTGGGLTTSGSGTIQAPAVLTFAASGQLTSGAADGSFRVPVIASGQRSGGDDALVAVRPIAQVQETAAGNVKFALPADTFAHTRPDAVVNLKAAQIDGQPLPPWLAFNPKTGAFEGTPPAGQDGVVVVRVVARDQDGREAIATVRIVLGKGEAGAQPPVPAEGQRSGSIRDGKPLKLAEVRLGKVAFTQQLKMAARNAAIRFG</sequence>
<dbReference type="SMART" id="SM00736">
    <property type="entry name" value="CADG"/>
    <property type="match status" value="1"/>
</dbReference>
<dbReference type="PANTHER" id="PTHR35580:SF1">
    <property type="entry name" value="PHYTASE-LIKE DOMAIN-CONTAINING PROTEIN"/>
    <property type="match status" value="1"/>
</dbReference>
<dbReference type="Gene3D" id="2.80.10.50">
    <property type="match status" value="2"/>
</dbReference>
<evidence type="ECO:0000313" key="4">
    <source>
        <dbReference type="Proteomes" id="UP000018922"/>
    </source>
</evidence>
<dbReference type="GO" id="GO:0005509">
    <property type="term" value="F:calcium ion binding"/>
    <property type="evidence" value="ECO:0007669"/>
    <property type="project" value="InterPro"/>
</dbReference>
<dbReference type="SUPFAM" id="SSF63829">
    <property type="entry name" value="Calcium-dependent phosphotriesterase"/>
    <property type="match status" value="1"/>
</dbReference>
<dbReference type="EMBL" id="HG794546">
    <property type="protein sequence ID" value="CDK99846.1"/>
    <property type="molecule type" value="Genomic_DNA"/>
</dbReference>
<protein>
    <recommendedName>
        <fullName evidence="2">Dystroglycan-type cadherin-like domain-containing protein</fullName>
    </recommendedName>
</protein>
<dbReference type="InterPro" id="IPR006644">
    <property type="entry name" value="Cadg"/>
</dbReference>
<dbReference type="KEGG" id="mgy:MGMSRv2__2631"/>
<keyword evidence="4" id="KW-1185">Reference proteome</keyword>
<dbReference type="Pfam" id="PF06739">
    <property type="entry name" value="SBBP"/>
    <property type="match status" value="1"/>
</dbReference>
<dbReference type="HOGENOM" id="CLU_277962_0_0_5"/>
<dbReference type="Pfam" id="PF14252">
    <property type="entry name" value="DUF4347"/>
    <property type="match status" value="1"/>
</dbReference>
<dbReference type="PANTHER" id="PTHR35580">
    <property type="entry name" value="CELL SURFACE GLYCOPROTEIN (S-LAYER PROTEIN)-LIKE PROTEIN"/>
    <property type="match status" value="1"/>
</dbReference>
<evidence type="ECO:0000313" key="3">
    <source>
        <dbReference type="EMBL" id="CDK99846.1"/>
    </source>
</evidence>
<name>V6F6C9_MAGGM</name>
<dbReference type="InterPro" id="IPR015919">
    <property type="entry name" value="Cadherin-like_sf"/>
</dbReference>
<dbReference type="InterPro" id="IPR010620">
    <property type="entry name" value="SBBP_repeat"/>
</dbReference>
<dbReference type="InterPro" id="IPR025592">
    <property type="entry name" value="DUF4347"/>
</dbReference>
<dbReference type="eggNOG" id="COG1520">
    <property type="taxonomic scope" value="Bacteria"/>
</dbReference>
<dbReference type="SUPFAM" id="SSF49313">
    <property type="entry name" value="Cadherin-like"/>
    <property type="match status" value="1"/>
</dbReference>
<dbReference type="InterPro" id="IPR052918">
    <property type="entry name" value="Motility_Chemotaxis_Reg"/>
</dbReference>
<evidence type="ECO:0000256" key="1">
    <source>
        <dbReference type="SAM" id="MobiDB-lite"/>
    </source>
</evidence>
<dbReference type="Pfam" id="PF05345">
    <property type="entry name" value="He_PIG"/>
    <property type="match status" value="1"/>
</dbReference>
<accession>V6F6C9</accession>
<proteinExistence type="predicted"/>
<reference evidence="3 4" key="1">
    <citation type="journal article" date="2014" name="Genome Announc.">
        <title>Complete genome sequence of Magnetospirillum gryphiswaldense MSR-1.</title>
        <authorList>
            <person name="Wang X."/>
            <person name="Wang Q."/>
            <person name="Zhang W."/>
            <person name="Wang Y."/>
            <person name="Li L."/>
            <person name="Wen T."/>
            <person name="Zhang T."/>
            <person name="Zhang Y."/>
            <person name="Xu J."/>
            <person name="Hu J."/>
            <person name="Li S."/>
            <person name="Liu L."/>
            <person name="Liu J."/>
            <person name="Jiang W."/>
            <person name="Tian J."/>
            <person name="Li Y."/>
            <person name="Schuler D."/>
            <person name="Wang L."/>
            <person name="Li J."/>
        </authorList>
    </citation>
    <scope>NUCLEOTIDE SEQUENCE [LARGE SCALE GENOMIC DNA]</scope>
    <source>
        <strain evidence="4">DSM 6361 / JCM 21280 / NBRC 15271 / MSR-1</strain>
    </source>
</reference>
<dbReference type="Gene3D" id="2.60.40.10">
    <property type="entry name" value="Immunoglobulins"/>
    <property type="match status" value="1"/>
</dbReference>
<dbReference type="STRING" id="1430440.MGMSRv2__2631"/>
<dbReference type="GO" id="GO:0016020">
    <property type="term" value="C:membrane"/>
    <property type="evidence" value="ECO:0007669"/>
    <property type="project" value="InterPro"/>
</dbReference>
<feature type="region of interest" description="Disordered" evidence="1">
    <location>
        <begin position="1137"/>
        <end position="1211"/>
    </location>
</feature>